<feature type="transmembrane region" description="Helical" evidence="1">
    <location>
        <begin position="518"/>
        <end position="539"/>
    </location>
</feature>
<organism evidence="3 4">
    <name type="scientific">Leifsonia xyli subsp. xyli</name>
    <dbReference type="NCBI Taxonomy" id="59736"/>
    <lineage>
        <taxon>Bacteria</taxon>
        <taxon>Bacillati</taxon>
        <taxon>Actinomycetota</taxon>
        <taxon>Actinomycetes</taxon>
        <taxon>Micrococcales</taxon>
        <taxon>Microbacteriaceae</taxon>
        <taxon>Leifsonia</taxon>
    </lineage>
</organism>
<dbReference type="Proteomes" id="UP000094426">
    <property type="component" value="Unassembled WGS sequence"/>
</dbReference>
<dbReference type="Gene3D" id="2.60.40.10">
    <property type="entry name" value="Immunoglobulins"/>
    <property type="match status" value="2"/>
</dbReference>
<accession>A0A1E2SJC7</accession>
<keyword evidence="1" id="KW-0472">Membrane</keyword>
<gene>
    <name evidence="3" type="ORF">ATY41_02645</name>
</gene>
<sequence>MVHDGTDITIHDGRQQKLRRSAGFGIAASIIALSVTLIGGTAANAATGTITPDSGSVSGCTSTTIDIPMLNGDVHSTKDAIGGVFLGDDGNIYNRAGSRIAAPAGVTFTDVSAVSDKRDGVWTIGAISTDGSAYASVNSGAFTRVDVPTPAKTADGIAFLGSDGNVYGRQGTRLNAPAGVQFTSISASISPQGTWAIGAIATDGSAYTSWDMGTLTRLNVPAPATTEGGVVYLGSDGNVYERNGNRIAAPAGVTFRSIDSSINNNGAYAIGAVTADGTAYSSWDKGTFARVNVPAPATAAGGVGFLGSDGNLYGRNGQRVVAAAAGVTFKSGSSFVENNSAWVIGGIAADGAAYTSYNFATLSKVRTTAPTVTGVSFGGAPAASFTRAGTNVTAVTPAHAAGAVDVSVTTNTGGVFRLPQSFTFTADVVPEPVKPESVGDLQVVGPDEDGAYVLSGTGDPAGEVTVTDADGNIVGTATPDAGGSWSVTIPAGTKMPLTITQTVDGVTSDGVTYNEAPLPIISIGVGAASAAAIGGIAFLRIRRRRTV</sequence>
<evidence type="ECO:0000313" key="4">
    <source>
        <dbReference type="Proteomes" id="UP000094426"/>
    </source>
</evidence>
<name>A0A1E2SJC7_LEIXY</name>
<dbReference type="GO" id="GO:0005975">
    <property type="term" value="P:carbohydrate metabolic process"/>
    <property type="evidence" value="ECO:0007669"/>
    <property type="project" value="UniProtKB-ARBA"/>
</dbReference>
<evidence type="ECO:0000313" key="3">
    <source>
        <dbReference type="EMBL" id="ODA89956.1"/>
    </source>
</evidence>
<reference evidence="3 4" key="1">
    <citation type="submission" date="2015-11" db="EMBL/GenBank/DDBJ databases">
        <authorList>
            <person name="Zhang Y."/>
            <person name="Guo Z."/>
        </authorList>
    </citation>
    <scope>NUCLEOTIDE SEQUENCE [LARGE SCALE GENOMIC DNA]</scope>
    <source>
        <strain evidence="4">gdw1</strain>
    </source>
</reference>
<dbReference type="RefSeq" id="WP_041767931.1">
    <property type="nucleotide sequence ID" value="NZ_LNZG01000023.1"/>
</dbReference>
<dbReference type="Pfam" id="PF17936">
    <property type="entry name" value="Big_6"/>
    <property type="match status" value="1"/>
</dbReference>
<comment type="caution">
    <text evidence="3">The sequence shown here is derived from an EMBL/GenBank/DDBJ whole genome shotgun (WGS) entry which is preliminary data.</text>
</comment>
<proteinExistence type="predicted"/>
<dbReference type="InterPro" id="IPR041498">
    <property type="entry name" value="Big_6"/>
</dbReference>
<keyword evidence="1" id="KW-1133">Transmembrane helix</keyword>
<dbReference type="AlphaFoldDB" id="A0A1E2SJC7"/>
<feature type="transmembrane region" description="Helical" evidence="1">
    <location>
        <begin position="21"/>
        <end position="43"/>
    </location>
</feature>
<evidence type="ECO:0000256" key="1">
    <source>
        <dbReference type="SAM" id="Phobius"/>
    </source>
</evidence>
<dbReference type="OrthoDB" id="8481600at2"/>
<feature type="domain" description="Bacterial Ig" evidence="2">
    <location>
        <begin position="449"/>
        <end position="502"/>
    </location>
</feature>
<dbReference type="InterPro" id="IPR013783">
    <property type="entry name" value="Ig-like_fold"/>
</dbReference>
<protein>
    <recommendedName>
        <fullName evidence="2">Bacterial Ig domain-containing protein</fullName>
    </recommendedName>
</protein>
<evidence type="ECO:0000259" key="2">
    <source>
        <dbReference type="Pfam" id="PF17936"/>
    </source>
</evidence>
<dbReference type="EMBL" id="LNZG01000023">
    <property type="protein sequence ID" value="ODA89956.1"/>
    <property type="molecule type" value="Genomic_DNA"/>
</dbReference>
<keyword evidence="1" id="KW-0812">Transmembrane</keyword>